<keyword evidence="3 6" id="KW-0689">Ribosomal protein</keyword>
<dbReference type="SUPFAM" id="SSF46992">
    <property type="entry name" value="Ribosomal protein S20"/>
    <property type="match status" value="1"/>
</dbReference>
<proteinExistence type="inferred from homology"/>
<dbReference type="GO" id="GO:0006412">
    <property type="term" value="P:translation"/>
    <property type="evidence" value="ECO:0007669"/>
    <property type="project" value="UniProtKB-UniRule"/>
</dbReference>
<protein>
    <recommendedName>
        <fullName evidence="5 6">Small ribosomal subunit protein bS20</fullName>
    </recommendedName>
</protein>
<keyword evidence="1 6" id="KW-0699">rRNA-binding</keyword>
<evidence type="ECO:0000256" key="3">
    <source>
        <dbReference type="ARBA" id="ARBA00022980"/>
    </source>
</evidence>
<comment type="caution">
    <text evidence="8">The sequence shown here is derived from an EMBL/GenBank/DDBJ whole genome shotgun (WGS) entry which is preliminary data.</text>
</comment>
<dbReference type="Gene3D" id="1.20.58.110">
    <property type="entry name" value="Ribosomal protein S20"/>
    <property type="match status" value="1"/>
</dbReference>
<dbReference type="InterPro" id="IPR002583">
    <property type="entry name" value="Ribosomal_bS20"/>
</dbReference>
<name>A0A2M7W4J2_9BACT</name>
<keyword evidence="2 6" id="KW-0694">RNA-binding</keyword>
<keyword evidence="4 6" id="KW-0687">Ribonucleoprotein</keyword>
<evidence type="ECO:0000256" key="6">
    <source>
        <dbReference type="HAMAP-Rule" id="MF_00500"/>
    </source>
</evidence>
<organism evidence="8 9">
    <name type="scientific">Candidatus Berkelbacteria bacterium CG_4_10_14_0_2_um_filter_35_9_33_12</name>
    <dbReference type="NCBI Taxonomy" id="1974499"/>
    <lineage>
        <taxon>Bacteria</taxon>
        <taxon>Candidatus Berkelbacteria</taxon>
    </lineage>
</organism>
<dbReference type="GO" id="GO:1990904">
    <property type="term" value="C:ribonucleoprotein complex"/>
    <property type="evidence" value="ECO:0007669"/>
    <property type="project" value="UniProtKB-KW"/>
</dbReference>
<evidence type="ECO:0000313" key="8">
    <source>
        <dbReference type="EMBL" id="PJA20682.1"/>
    </source>
</evidence>
<evidence type="ECO:0000256" key="2">
    <source>
        <dbReference type="ARBA" id="ARBA00022884"/>
    </source>
</evidence>
<comment type="function">
    <text evidence="6">Binds directly to 16S ribosomal RNA.</text>
</comment>
<sequence length="91" mass="10221">MPITSSAKKALRVAQSKKTQNDKLRRKLKSLFKKPSKNLSDVISMIDKASKKGIIHKNKANRFKAKLMAKLKTNLSKKSSAQKSKKKVAKL</sequence>
<accession>A0A2M7W4J2</accession>
<dbReference type="EMBL" id="PFQF01000019">
    <property type="protein sequence ID" value="PJA20682.1"/>
    <property type="molecule type" value="Genomic_DNA"/>
</dbReference>
<dbReference type="GO" id="GO:0003735">
    <property type="term" value="F:structural constituent of ribosome"/>
    <property type="evidence" value="ECO:0007669"/>
    <property type="project" value="InterPro"/>
</dbReference>
<evidence type="ECO:0000256" key="5">
    <source>
        <dbReference type="ARBA" id="ARBA00035136"/>
    </source>
</evidence>
<gene>
    <name evidence="6" type="primary">rpsT</name>
    <name evidence="8" type="ORF">COX60_00970</name>
</gene>
<dbReference type="Pfam" id="PF01649">
    <property type="entry name" value="Ribosomal_S20p"/>
    <property type="match status" value="1"/>
</dbReference>
<comment type="similarity">
    <text evidence="6">Belongs to the bacterial ribosomal protein bS20 family.</text>
</comment>
<evidence type="ECO:0000256" key="1">
    <source>
        <dbReference type="ARBA" id="ARBA00022730"/>
    </source>
</evidence>
<dbReference type="InterPro" id="IPR036510">
    <property type="entry name" value="Ribosomal_bS20_sf"/>
</dbReference>
<evidence type="ECO:0000256" key="7">
    <source>
        <dbReference type="SAM" id="MobiDB-lite"/>
    </source>
</evidence>
<dbReference type="NCBIfam" id="TIGR00029">
    <property type="entry name" value="S20"/>
    <property type="match status" value="1"/>
</dbReference>
<dbReference type="Proteomes" id="UP000230137">
    <property type="component" value="Unassembled WGS sequence"/>
</dbReference>
<evidence type="ECO:0000313" key="9">
    <source>
        <dbReference type="Proteomes" id="UP000230137"/>
    </source>
</evidence>
<dbReference type="AlphaFoldDB" id="A0A2M7W4J2"/>
<dbReference type="HAMAP" id="MF_00500">
    <property type="entry name" value="Ribosomal_bS20"/>
    <property type="match status" value="1"/>
</dbReference>
<evidence type="ECO:0000256" key="4">
    <source>
        <dbReference type="ARBA" id="ARBA00023274"/>
    </source>
</evidence>
<reference evidence="9" key="1">
    <citation type="submission" date="2017-09" db="EMBL/GenBank/DDBJ databases">
        <title>Depth-based differentiation of microbial function through sediment-hosted aquifers and enrichment of novel symbionts in the deep terrestrial subsurface.</title>
        <authorList>
            <person name="Probst A.J."/>
            <person name="Ladd B."/>
            <person name="Jarett J.K."/>
            <person name="Geller-Mcgrath D.E."/>
            <person name="Sieber C.M.K."/>
            <person name="Emerson J.B."/>
            <person name="Anantharaman K."/>
            <person name="Thomas B.C."/>
            <person name="Malmstrom R."/>
            <person name="Stieglmeier M."/>
            <person name="Klingl A."/>
            <person name="Woyke T."/>
            <person name="Ryan C.M."/>
            <person name="Banfield J.F."/>
        </authorList>
    </citation>
    <scope>NUCLEOTIDE SEQUENCE [LARGE SCALE GENOMIC DNA]</scope>
</reference>
<dbReference type="GO" id="GO:0019843">
    <property type="term" value="F:rRNA binding"/>
    <property type="evidence" value="ECO:0007669"/>
    <property type="project" value="UniProtKB-UniRule"/>
</dbReference>
<dbReference type="GO" id="GO:0005840">
    <property type="term" value="C:ribosome"/>
    <property type="evidence" value="ECO:0007669"/>
    <property type="project" value="UniProtKB-KW"/>
</dbReference>
<feature type="region of interest" description="Disordered" evidence="7">
    <location>
        <begin position="1"/>
        <end position="22"/>
    </location>
</feature>